<dbReference type="SUPFAM" id="SSF48264">
    <property type="entry name" value="Cytochrome P450"/>
    <property type="match status" value="1"/>
</dbReference>
<evidence type="ECO:0000256" key="7">
    <source>
        <dbReference type="ARBA" id="ARBA00023033"/>
    </source>
</evidence>
<dbReference type="CDD" id="cd02440">
    <property type="entry name" value="AdoMet_MTases"/>
    <property type="match status" value="1"/>
</dbReference>
<dbReference type="PANTHER" id="PTHR24305:SF210">
    <property type="entry name" value="CYTOCHROME P450 MONOOXYGENASE ASQL-RELATED"/>
    <property type="match status" value="1"/>
</dbReference>
<name>A0A9W4HET6_PENOL</name>
<evidence type="ECO:0000256" key="8">
    <source>
        <dbReference type="PIRSR" id="PIRSR602401-1"/>
    </source>
</evidence>
<evidence type="ECO:0000256" key="4">
    <source>
        <dbReference type="ARBA" id="ARBA00022723"/>
    </source>
</evidence>
<feature type="binding site" description="axial binding residue" evidence="8">
    <location>
        <position position="932"/>
    </location>
    <ligand>
        <name>heme</name>
        <dbReference type="ChEBI" id="CHEBI:30413"/>
    </ligand>
    <ligandPart>
        <name>Fe</name>
        <dbReference type="ChEBI" id="CHEBI:18248"/>
    </ligandPart>
</feature>
<dbReference type="Gene3D" id="1.10.630.10">
    <property type="entry name" value="Cytochrome P450"/>
    <property type="match status" value="1"/>
</dbReference>
<dbReference type="InterPro" id="IPR001128">
    <property type="entry name" value="Cyt_P450"/>
</dbReference>
<accession>A0A9W4HET6</accession>
<keyword evidence="6 8" id="KW-0408">Iron</keyword>
<protein>
    <submittedName>
        <fullName evidence="10">Uncharacterized protein</fullName>
    </submittedName>
</protein>
<evidence type="ECO:0000256" key="3">
    <source>
        <dbReference type="ARBA" id="ARBA00022617"/>
    </source>
</evidence>
<dbReference type="CDD" id="cd11058">
    <property type="entry name" value="CYP60B-like"/>
    <property type="match status" value="1"/>
</dbReference>
<dbReference type="GO" id="GO:0004497">
    <property type="term" value="F:monooxygenase activity"/>
    <property type="evidence" value="ECO:0007669"/>
    <property type="project" value="UniProtKB-KW"/>
</dbReference>
<dbReference type="EMBL" id="CAJVOS010000013">
    <property type="protein sequence ID" value="CAG8007854.1"/>
    <property type="molecule type" value="Genomic_DNA"/>
</dbReference>
<dbReference type="PROSITE" id="PS00086">
    <property type="entry name" value="CYTOCHROME_P450"/>
    <property type="match status" value="1"/>
</dbReference>
<evidence type="ECO:0000313" key="11">
    <source>
        <dbReference type="Proteomes" id="UP001153618"/>
    </source>
</evidence>
<dbReference type="OrthoDB" id="1470350at2759"/>
<feature type="compositionally biased region" description="Polar residues" evidence="9">
    <location>
        <begin position="144"/>
        <end position="157"/>
    </location>
</feature>
<comment type="caution">
    <text evidence="10">The sequence shown here is derived from an EMBL/GenBank/DDBJ whole genome shotgun (WGS) entry which is preliminary data.</text>
</comment>
<keyword evidence="3 8" id="KW-0349">Heme</keyword>
<keyword evidence="4 8" id="KW-0479">Metal-binding</keyword>
<dbReference type="Proteomes" id="UP001153618">
    <property type="component" value="Unassembled WGS sequence"/>
</dbReference>
<dbReference type="Pfam" id="PF13489">
    <property type="entry name" value="Methyltransf_23"/>
    <property type="match status" value="1"/>
</dbReference>
<evidence type="ECO:0000256" key="1">
    <source>
        <dbReference type="ARBA" id="ARBA00001971"/>
    </source>
</evidence>
<keyword evidence="11" id="KW-1185">Reference proteome</keyword>
<keyword evidence="7" id="KW-0503">Monooxygenase</keyword>
<organism evidence="10 11">
    <name type="scientific">Penicillium olsonii</name>
    <dbReference type="NCBI Taxonomy" id="99116"/>
    <lineage>
        <taxon>Eukaryota</taxon>
        <taxon>Fungi</taxon>
        <taxon>Dikarya</taxon>
        <taxon>Ascomycota</taxon>
        <taxon>Pezizomycotina</taxon>
        <taxon>Eurotiomycetes</taxon>
        <taxon>Eurotiomycetidae</taxon>
        <taxon>Eurotiales</taxon>
        <taxon>Aspergillaceae</taxon>
        <taxon>Penicillium</taxon>
    </lineage>
</organism>
<dbReference type="PANTHER" id="PTHR24305">
    <property type="entry name" value="CYTOCHROME P450"/>
    <property type="match status" value="1"/>
</dbReference>
<evidence type="ECO:0000313" key="10">
    <source>
        <dbReference type="EMBL" id="CAG8007854.1"/>
    </source>
</evidence>
<dbReference type="GO" id="GO:0016705">
    <property type="term" value="F:oxidoreductase activity, acting on paired donors, with incorporation or reduction of molecular oxygen"/>
    <property type="evidence" value="ECO:0007669"/>
    <property type="project" value="InterPro"/>
</dbReference>
<reference evidence="10" key="1">
    <citation type="submission" date="2021-07" db="EMBL/GenBank/DDBJ databases">
        <authorList>
            <person name="Branca A.L. A."/>
        </authorList>
    </citation>
    <scope>NUCLEOTIDE SEQUENCE</scope>
</reference>
<feature type="region of interest" description="Disordered" evidence="9">
    <location>
        <begin position="135"/>
        <end position="188"/>
    </location>
</feature>
<dbReference type="AlphaFoldDB" id="A0A9W4HET6"/>
<dbReference type="GO" id="GO:0020037">
    <property type="term" value="F:heme binding"/>
    <property type="evidence" value="ECO:0007669"/>
    <property type="project" value="InterPro"/>
</dbReference>
<dbReference type="SUPFAM" id="SSF53335">
    <property type="entry name" value="S-adenosyl-L-methionine-dependent methyltransferases"/>
    <property type="match status" value="1"/>
</dbReference>
<dbReference type="GO" id="GO:0005506">
    <property type="term" value="F:iron ion binding"/>
    <property type="evidence" value="ECO:0007669"/>
    <property type="project" value="InterPro"/>
</dbReference>
<dbReference type="PRINTS" id="PR00463">
    <property type="entry name" value="EP450I"/>
</dbReference>
<evidence type="ECO:0000256" key="9">
    <source>
        <dbReference type="SAM" id="MobiDB-lite"/>
    </source>
</evidence>
<evidence type="ECO:0000256" key="5">
    <source>
        <dbReference type="ARBA" id="ARBA00023002"/>
    </source>
</evidence>
<feature type="region of interest" description="Disordered" evidence="9">
    <location>
        <begin position="68"/>
        <end position="94"/>
    </location>
</feature>
<dbReference type="InterPro" id="IPR017972">
    <property type="entry name" value="Cyt_P450_CS"/>
</dbReference>
<comment type="similarity">
    <text evidence="2">Belongs to the cytochrome P450 family.</text>
</comment>
<keyword evidence="5" id="KW-0560">Oxidoreductase</keyword>
<dbReference type="InterPro" id="IPR002401">
    <property type="entry name" value="Cyt_P450_E_grp-I"/>
</dbReference>
<sequence length="999" mass="111841">MASNLQFLPSCVPSNQATSEVPSTSEAIGLSDASRRLVWDFSAPKPPPPLANVQTNPNSLDAINESSRQSHLNPIREEANDIPDPKRVKISDSRTGDLETDAILIPRGNVLGSSSPLLLSTSPIAHAPSLTGHVLNSPGLLEDTQPTLNSASDTSTQSPPSIPPDEIDDLDSETPDVDSSSTGSSSVFEEDFTSDYTASLLSEAENFTYENGRRYHSYREGTYVIPNDEPEQDRQDLLHHVRNLVLRGRLFHAPLDKNIQRVLDIGTGTGIWAIDFADIFPTAQVIGIDLSPIQPAWVPPNCRFIVDDAEADWLYSRSQPFDYIHSRDMGGSISDWPRLLAQSFQHLRPGGWIELCEFEVMLKSDDDSMLLAPTLREFLDHLDQASARFNRPMNIARHHRRQLIEAGFEDVHDDTFKVPSSTWPTDPLNKEIGKYNLCSLLLAVESYSLALFTRVLGWSNERTQVFLAGVRRELKNPNVRSYCTLHVVYGRKPSHHVDHQQPFFWLTYSIAHAFCSPLRQFPGPFLWSISRIPSSISVLRGTNHLDVLALHRRYGPVVRIGPNELAFNTPQAFHDIYGANLDGSCFPKDRSHYEPPANGVDHLVSAIEDASHARQRRLIAHAFSTKALREQEGLICGYVDTLITKLRNTLREGRSVVDIKAWMNFTTFDITGDLVFGESFDCLKDKALHPWIGMVFDSMKAIAFVGVVNQFPALKGLLNKLLPRGLKRTGQDHFDLTAQRVNRRLGANVSRPDFMSAMLQNGLSEKVGQYDASERVMTRAELHSNGFILIVAGSETSATLLSGCIYYLCTTPRVMARLTADIRSAFTQDSNMTFRALENLTYLAAVIKESLRMYPPFATSLARLVPTGGALVDGHFVPERTIVACHHYASYHSESNFSYPEQFISERWLDDPVFKNDQRNVLQPFSLGPRGCLGKNLAICEMRLILCKLLFNFDLQLQPESIDWPSQKVYYLWSKPPLVVLLKDRISSAEVSHETMGSI</sequence>
<dbReference type="InterPro" id="IPR050121">
    <property type="entry name" value="Cytochrome_P450_monoxygenase"/>
</dbReference>
<feature type="compositionally biased region" description="Basic and acidic residues" evidence="9">
    <location>
        <begin position="74"/>
        <end position="94"/>
    </location>
</feature>
<gene>
    <name evidence="10" type="ORF">POLS_LOCUS2042</name>
</gene>
<dbReference type="PRINTS" id="PR00385">
    <property type="entry name" value="P450"/>
</dbReference>
<dbReference type="Pfam" id="PF00067">
    <property type="entry name" value="p450"/>
    <property type="match status" value="1"/>
</dbReference>
<proteinExistence type="inferred from homology"/>
<evidence type="ECO:0000256" key="2">
    <source>
        <dbReference type="ARBA" id="ARBA00010617"/>
    </source>
</evidence>
<comment type="cofactor">
    <cofactor evidence="1 8">
        <name>heme</name>
        <dbReference type="ChEBI" id="CHEBI:30413"/>
    </cofactor>
</comment>
<dbReference type="InterPro" id="IPR029063">
    <property type="entry name" value="SAM-dependent_MTases_sf"/>
</dbReference>
<dbReference type="Gene3D" id="3.40.50.150">
    <property type="entry name" value="Vaccinia Virus protein VP39"/>
    <property type="match status" value="1"/>
</dbReference>
<dbReference type="GO" id="GO:0043386">
    <property type="term" value="P:mycotoxin biosynthetic process"/>
    <property type="evidence" value="ECO:0007669"/>
    <property type="project" value="UniProtKB-ARBA"/>
</dbReference>
<evidence type="ECO:0000256" key="6">
    <source>
        <dbReference type="ARBA" id="ARBA00023004"/>
    </source>
</evidence>
<dbReference type="InterPro" id="IPR036396">
    <property type="entry name" value="Cyt_P450_sf"/>
</dbReference>
<feature type="compositionally biased region" description="Acidic residues" evidence="9">
    <location>
        <begin position="165"/>
        <end position="176"/>
    </location>
</feature>